<reference evidence="2" key="1">
    <citation type="submission" date="2015-04" db="UniProtKB">
        <authorList>
            <consortium name="EnsemblPlants"/>
        </authorList>
    </citation>
    <scope>IDENTIFICATION</scope>
</reference>
<proteinExistence type="predicted"/>
<dbReference type="Proteomes" id="UP000026961">
    <property type="component" value="Chromosome 12"/>
</dbReference>
<protein>
    <submittedName>
        <fullName evidence="2">Uncharacterized protein</fullName>
    </submittedName>
</protein>
<dbReference type="AlphaFoldDB" id="A0A0E0BT80"/>
<dbReference type="Gramene" id="OGLUM12G15020.1">
    <property type="protein sequence ID" value="OGLUM12G15020.1"/>
    <property type="gene ID" value="OGLUM12G15020"/>
</dbReference>
<sequence>MGQYCSSSYRQPVADHGAAAAAAAADGFMSCRKQQQQQPEMEKKAAAAAAPPRRSRKAMRHAYDASSHGDLVLVVSLDSITKIGLKKKFQDWKIISADHFESIHPQ</sequence>
<evidence type="ECO:0000313" key="3">
    <source>
        <dbReference type="Proteomes" id="UP000026961"/>
    </source>
</evidence>
<feature type="region of interest" description="Disordered" evidence="1">
    <location>
        <begin position="30"/>
        <end position="62"/>
    </location>
</feature>
<keyword evidence="3" id="KW-1185">Reference proteome</keyword>
<accession>A0A0E0BT80</accession>
<dbReference type="EnsemblPlants" id="OGLUM12G15020.1">
    <property type="protein sequence ID" value="OGLUM12G15020.1"/>
    <property type="gene ID" value="OGLUM12G15020"/>
</dbReference>
<reference evidence="2" key="2">
    <citation type="submission" date="2018-05" db="EMBL/GenBank/DDBJ databases">
        <title>OgluRS3 (Oryza glumaepatula Reference Sequence Version 3).</title>
        <authorList>
            <person name="Zhang J."/>
            <person name="Kudrna D."/>
            <person name="Lee S."/>
            <person name="Talag J."/>
            <person name="Welchert J."/>
            <person name="Wing R.A."/>
        </authorList>
    </citation>
    <scope>NUCLEOTIDE SEQUENCE [LARGE SCALE GENOMIC DNA]</scope>
</reference>
<name>A0A0E0BT80_9ORYZ</name>
<dbReference type="HOGENOM" id="CLU_176543_0_0_1"/>
<organism evidence="2">
    <name type="scientific">Oryza glumipatula</name>
    <dbReference type="NCBI Taxonomy" id="40148"/>
    <lineage>
        <taxon>Eukaryota</taxon>
        <taxon>Viridiplantae</taxon>
        <taxon>Streptophyta</taxon>
        <taxon>Embryophyta</taxon>
        <taxon>Tracheophyta</taxon>
        <taxon>Spermatophyta</taxon>
        <taxon>Magnoliopsida</taxon>
        <taxon>Liliopsida</taxon>
        <taxon>Poales</taxon>
        <taxon>Poaceae</taxon>
        <taxon>BOP clade</taxon>
        <taxon>Oryzoideae</taxon>
        <taxon>Oryzeae</taxon>
        <taxon>Oryzinae</taxon>
        <taxon>Oryza</taxon>
    </lineage>
</organism>
<evidence type="ECO:0000313" key="2">
    <source>
        <dbReference type="EnsemblPlants" id="OGLUM12G15020.1"/>
    </source>
</evidence>
<evidence type="ECO:0000256" key="1">
    <source>
        <dbReference type="SAM" id="MobiDB-lite"/>
    </source>
</evidence>